<dbReference type="OrthoDB" id="1700726at2759"/>
<keyword evidence="2" id="KW-1185">Reference proteome</keyword>
<proteinExistence type="predicted"/>
<protein>
    <submittedName>
        <fullName evidence="1">Uncharacterized protein</fullName>
    </submittedName>
</protein>
<dbReference type="Proteomes" id="UP001151532">
    <property type="component" value="Chromosome 1"/>
</dbReference>
<accession>A0A9Q0TJ61</accession>
<reference evidence="1" key="2">
    <citation type="journal article" date="2023" name="Int. J. Mol. Sci.">
        <title>De Novo Assembly and Annotation of 11 Diverse Shrub Willow (Salix) Genomes Reveals Novel Gene Organization in Sex-Linked Regions.</title>
        <authorList>
            <person name="Hyden B."/>
            <person name="Feng K."/>
            <person name="Yates T.B."/>
            <person name="Jawdy S."/>
            <person name="Cereghino C."/>
            <person name="Smart L.B."/>
            <person name="Muchero W."/>
        </authorList>
    </citation>
    <scope>NUCLEOTIDE SEQUENCE</scope>
    <source>
        <tissue evidence="1">Shoot tip</tissue>
    </source>
</reference>
<dbReference type="EMBL" id="JAPFFK010000015">
    <property type="protein sequence ID" value="KAJ6712622.1"/>
    <property type="molecule type" value="Genomic_DNA"/>
</dbReference>
<organism evidence="1 2">
    <name type="scientific">Salix purpurea</name>
    <name type="common">Purple osier willow</name>
    <dbReference type="NCBI Taxonomy" id="77065"/>
    <lineage>
        <taxon>Eukaryota</taxon>
        <taxon>Viridiplantae</taxon>
        <taxon>Streptophyta</taxon>
        <taxon>Embryophyta</taxon>
        <taxon>Tracheophyta</taxon>
        <taxon>Spermatophyta</taxon>
        <taxon>Magnoliopsida</taxon>
        <taxon>eudicotyledons</taxon>
        <taxon>Gunneridae</taxon>
        <taxon>Pentapetalae</taxon>
        <taxon>rosids</taxon>
        <taxon>fabids</taxon>
        <taxon>Malpighiales</taxon>
        <taxon>Salicaceae</taxon>
        <taxon>Saliceae</taxon>
        <taxon>Salix</taxon>
    </lineage>
</organism>
<evidence type="ECO:0000313" key="2">
    <source>
        <dbReference type="Proteomes" id="UP001151532"/>
    </source>
</evidence>
<name>A0A9Q0TJ61_SALPP</name>
<dbReference type="AlphaFoldDB" id="A0A9Q0TJ61"/>
<gene>
    <name evidence="1" type="ORF">OIU79_008772</name>
</gene>
<comment type="caution">
    <text evidence="1">The sequence shown here is derived from an EMBL/GenBank/DDBJ whole genome shotgun (WGS) entry which is preliminary data.</text>
</comment>
<evidence type="ECO:0000313" key="1">
    <source>
        <dbReference type="EMBL" id="KAJ6712622.1"/>
    </source>
</evidence>
<sequence>MSIHPKSIIDNTAFPHVFLNLIFKRFTISWYTSSSGILILSADIILTDPWFPLFSQLLKTFPNSTQYMKSKLIFTDFCLLFYPCYQEIILLSISLCSNCELWQGRFQRERRD</sequence>
<reference evidence="1" key="1">
    <citation type="submission" date="2022-11" db="EMBL/GenBank/DDBJ databases">
        <authorList>
            <person name="Hyden B.L."/>
            <person name="Feng K."/>
            <person name="Yates T."/>
            <person name="Jawdy S."/>
            <person name="Smart L.B."/>
            <person name="Muchero W."/>
        </authorList>
    </citation>
    <scope>NUCLEOTIDE SEQUENCE</scope>
    <source>
        <tissue evidence="1">Shoot tip</tissue>
    </source>
</reference>